<comment type="subcellular location">
    <subcellularLocation>
        <location evidence="1">Cell membrane</location>
        <topology evidence="1">Multi-pass membrane protein</topology>
    </subcellularLocation>
</comment>
<feature type="transmembrane region" description="Helical" evidence="6">
    <location>
        <begin position="21"/>
        <end position="41"/>
    </location>
</feature>
<dbReference type="GO" id="GO:0005886">
    <property type="term" value="C:plasma membrane"/>
    <property type="evidence" value="ECO:0007669"/>
    <property type="project" value="UniProtKB-SubCell"/>
</dbReference>
<feature type="transmembrane region" description="Helical" evidence="6">
    <location>
        <begin position="728"/>
        <end position="746"/>
    </location>
</feature>
<evidence type="ECO:0000259" key="8">
    <source>
        <dbReference type="Pfam" id="PF12704"/>
    </source>
</evidence>
<sequence length="799" mass="89020">MIRNYLTIAFRNLVKNKSYSAINIGGLAVGMAVAMLIGIWINDEVSANKHHKNYENLYQVKMSQTFDGVRGTQDALPFPTGDELRSKYPDFKAVAMYDRGEGNRSLIVGAQKFIKQGLFIGEDAIDMFSLTILNGNKNPLKEPYSIVLTDETAHALFGDQDPIGKLLKMDNKVDLKVTAVVAKQPQNATLQFDYLLPWQLQENMYEWVGKYMKMNWKNNGWGVYVQLKDGVDPAQTNVKIKDVILSHSSYDVNTRRVKPELFLHPMSKWRLYSEFTEGKNTGGFIKYVRLFGIFGLFILVIACINFMNLSTARSEKRAKEVGVRKAVGSGREQLVGQFLSESTLIACMALVLALVIVLISMPYFNTLTAKTMSIEFGNPVFWGVMIIFTVFTGLLAGSYPALYLSSFNPVKILKGGVHVGKSASLPRKILVVIQFTFSTVLMISTIIIYQQIQHGKNRPIGFTNKGLISINSSNDLVDHFEALRAELLATGAVSSICKSNSPPTQWWSSNSGWSWKGSTPEDQASIFTTIATNYDYIKTMGIKLKEGRDFSRDFTTDSSGVILNEAAVKRMGLKHPVGELLRWAGKDRTVVGVIPDIVVEWSPYRAVAPMTILFEKDKSWVGFLCVRINPAVAPSIAINKIAPIFDKYNPGFPFDYKFADTEYNKKFHYEELIGNLSAVVCLLAIFISCLGLFGLASFIAEQRTKEIGVRKVLGASVANVWQLLSKDFVLLVIISCLIASPIAWYAMNQWLESYTYKINIGAGVFLIVLVIALAITLLTVSYQAIKAGLLNPVKSLRSE</sequence>
<evidence type="ECO:0000256" key="6">
    <source>
        <dbReference type="SAM" id="Phobius"/>
    </source>
</evidence>
<name>A0A7K1SDV6_9BACT</name>
<evidence type="ECO:0000256" key="2">
    <source>
        <dbReference type="ARBA" id="ARBA00022475"/>
    </source>
</evidence>
<feature type="transmembrane region" description="Helical" evidence="6">
    <location>
        <begin position="429"/>
        <end position="449"/>
    </location>
</feature>
<evidence type="ECO:0000259" key="7">
    <source>
        <dbReference type="Pfam" id="PF02687"/>
    </source>
</evidence>
<feature type="domain" description="MacB-like periplasmic core" evidence="8">
    <location>
        <begin position="512"/>
        <end position="641"/>
    </location>
</feature>
<dbReference type="InterPro" id="IPR050250">
    <property type="entry name" value="Macrolide_Exporter_MacB"/>
</dbReference>
<feature type="transmembrane region" description="Helical" evidence="6">
    <location>
        <begin position="338"/>
        <end position="360"/>
    </location>
</feature>
<evidence type="ECO:0000313" key="10">
    <source>
        <dbReference type="Proteomes" id="UP000436006"/>
    </source>
</evidence>
<feature type="transmembrane region" description="Helical" evidence="6">
    <location>
        <begin position="380"/>
        <end position="404"/>
    </location>
</feature>
<comment type="caution">
    <text evidence="9">The sequence shown here is derived from an EMBL/GenBank/DDBJ whole genome shotgun (WGS) entry which is preliminary data.</text>
</comment>
<organism evidence="9 10">
    <name type="scientific">Spirosoma arboris</name>
    <dbReference type="NCBI Taxonomy" id="2682092"/>
    <lineage>
        <taxon>Bacteria</taxon>
        <taxon>Pseudomonadati</taxon>
        <taxon>Bacteroidota</taxon>
        <taxon>Cytophagia</taxon>
        <taxon>Cytophagales</taxon>
        <taxon>Cytophagaceae</taxon>
        <taxon>Spirosoma</taxon>
    </lineage>
</organism>
<dbReference type="Pfam" id="PF02687">
    <property type="entry name" value="FtsX"/>
    <property type="match status" value="2"/>
</dbReference>
<dbReference type="InterPro" id="IPR025857">
    <property type="entry name" value="MacB_PCD"/>
</dbReference>
<dbReference type="AlphaFoldDB" id="A0A7K1SDV6"/>
<feature type="transmembrane region" description="Helical" evidence="6">
    <location>
        <begin position="287"/>
        <end position="309"/>
    </location>
</feature>
<feature type="domain" description="ABC3 transporter permease C-terminal" evidence="7">
    <location>
        <begin position="679"/>
        <end position="787"/>
    </location>
</feature>
<dbReference type="PANTHER" id="PTHR30572:SF18">
    <property type="entry name" value="ABC-TYPE MACROLIDE FAMILY EXPORT SYSTEM PERMEASE COMPONENT 2"/>
    <property type="match status" value="1"/>
</dbReference>
<keyword evidence="4 6" id="KW-1133">Transmembrane helix</keyword>
<gene>
    <name evidence="9" type="ORF">GO755_18225</name>
</gene>
<dbReference type="Pfam" id="PF12704">
    <property type="entry name" value="MacB_PCD"/>
    <property type="match status" value="2"/>
</dbReference>
<accession>A0A7K1SDV6</accession>
<feature type="transmembrane region" description="Helical" evidence="6">
    <location>
        <begin position="758"/>
        <end position="780"/>
    </location>
</feature>
<evidence type="ECO:0000256" key="1">
    <source>
        <dbReference type="ARBA" id="ARBA00004651"/>
    </source>
</evidence>
<keyword evidence="3 6" id="KW-0812">Transmembrane</keyword>
<dbReference type="InterPro" id="IPR003838">
    <property type="entry name" value="ABC3_permease_C"/>
</dbReference>
<dbReference type="PANTHER" id="PTHR30572">
    <property type="entry name" value="MEMBRANE COMPONENT OF TRANSPORTER-RELATED"/>
    <property type="match status" value="1"/>
</dbReference>
<feature type="domain" description="ABC3 transporter permease C-terminal" evidence="7">
    <location>
        <begin position="293"/>
        <end position="409"/>
    </location>
</feature>
<keyword evidence="2" id="KW-1003">Cell membrane</keyword>
<dbReference type="EMBL" id="WPIN01000006">
    <property type="protein sequence ID" value="MVM31992.1"/>
    <property type="molecule type" value="Genomic_DNA"/>
</dbReference>
<proteinExistence type="predicted"/>
<dbReference type="GO" id="GO:0022857">
    <property type="term" value="F:transmembrane transporter activity"/>
    <property type="evidence" value="ECO:0007669"/>
    <property type="project" value="TreeGrafter"/>
</dbReference>
<evidence type="ECO:0000313" key="9">
    <source>
        <dbReference type="EMBL" id="MVM31992.1"/>
    </source>
</evidence>
<dbReference type="Proteomes" id="UP000436006">
    <property type="component" value="Unassembled WGS sequence"/>
</dbReference>
<keyword evidence="10" id="KW-1185">Reference proteome</keyword>
<evidence type="ECO:0000256" key="5">
    <source>
        <dbReference type="ARBA" id="ARBA00023136"/>
    </source>
</evidence>
<feature type="domain" description="MacB-like periplasmic core" evidence="8">
    <location>
        <begin position="20"/>
        <end position="242"/>
    </location>
</feature>
<feature type="transmembrane region" description="Helical" evidence="6">
    <location>
        <begin position="676"/>
        <end position="700"/>
    </location>
</feature>
<evidence type="ECO:0000256" key="4">
    <source>
        <dbReference type="ARBA" id="ARBA00022989"/>
    </source>
</evidence>
<keyword evidence="5 6" id="KW-0472">Membrane</keyword>
<reference evidence="9 10" key="1">
    <citation type="submission" date="2019-12" db="EMBL/GenBank/DDBJ databases">
        <title>Spirosoma sp. HMF4905 genome sequencing and assembly.</title>
        <authorList>
            <person name="Kang H."/>
            <person name="Cha I."/>
            <person name="Kim H."/>
            <person name="Joh K."/>
        </authorList>
    </citation>
    <scope>NUCLEOTIDE SEQUENCE [LARGE SCALE GENOMIC DNA]</scope>
    <source>
        <strain evidence="9 10">HMF4905</strain>
    </source>
</reference>
<evidence type="ECO:0000256" key="3">
    <source>
        <dbReference type="ARBA" id="ARBA00022692"/>
    </source>
</evidence>
<protein>
    <submittedName>
        <fullName evidence="9">FtsX-like permease family protein</fullName>
    </submittedName>
</protein>